<dbReference type="AlphaFoldDB" id="A0A7W8N543"/>
<evidence type="ECO:0000313" key="4">
    <source>
        <dbReference type="Proteomes" id="UP000569092"/>
    </source>
</evidence>
<name>A0A7W8N543_9BACT</name>
<dbReference type="Gene3D" id="3.90.1140.10">
    <property type="entry name" value="Cyclic phosphodiesterase"/>
    <property type="match status" value="1"/>
</dbReference>
<dbReference type="Pfam" id="PF08975">
    <property type="entry name" value="2H-phosphodiest"/>
    <property type="match status" value="1"/>
</dbReference>
<reference evidence="3 4" key="1">
    <citation type="submission" date="2020-08" db="EMBL/GenBank/DDBJ databases">
        <title>Genomic Encyclopedia of Type Strains, Phase IV (KMG-V): Genome sequencing to study the core and pangenomes of soil and plant-associated prokaryotes.</title>
        <authorList>
            <person name="Whitman W."/>
        </authorList>
    </citation>
    <scope>NUCLEOTIDE SEQUENCE [LARGE SCALE GENOMIC DNA]</scope>
    <source>
        <strain evidence="3 4">M8US30</strain>
    </source>
</reference>
<protein>
    <recommendedName>
        <fullName evidence="2">DUF1868 domain-containing protein</fullName>
    </recommendedName>
</protein>
<dbReference type="InterPro" id="IPR009097">
    <property type="entry name" value="Cyclic_Pdiesterase"/>
</dbReference>
<dbReference type="EMBL" id="JACHDZ010000007">
    <property type="protein sequence ID" value="MBB5345874.1"/>
    <property type="molecule type" value="Genomic_DNA"/>
</dbReference>
<evidence type="ECO:0000313" key="3">
    <source>
        <dbReference type="EMBL" id="MBB5345874.1"/>
    </source>
</evidence>
<dbReference type="SUPFAM" id="SSF55144">
    <property type="entry name" value="LigT-like"/>
    <property type="match status" value="1"/>
</dbReference>
<dbReference type="Proteomes" id="UP000569092">
    <property type="component" value="Unassembled WGS sequence"/>
</dbReference>
<feature type="domain" description="DUF1868" evidence="2">
    <location>
        <begin position="73"/>
        <end position="144"/>
    </location>
</feature>
<accession>A0A7W8N543</accession>
<proteinExistence type="predicted"/>
<comment type="caution">
    <text evidence="3">The sequence shown here is derived from an EMBL/GenBank/DDBJ whole genome shotgun (WGS) entry which is preliminary data.</text>
</comment>
<sequence length="153" mass="16848">MTALSNHAIPEQRILILTKSDPIQSRRKFLLGSSAVSLATFLPKSLDAQPASMQKSAEGNPVFESTPKDASLKFTPDGTRRPFAGNTVICHLPQQCKIRDEAADLGNALRSSSFAHKLGILPSDSYHMTVFSGPNDQDRAVYGWLRISRSMYR</sequence>
<dbReference type="InterPro" id="IPR015069">
    <property type="entry name" value="2H-PEstase_DUF1868"/>
</dbReference>
<organism evidence="3 4">
    <name type="scientific">Tunturiibacter lichenicola</name>
    <dbReference type="NCBI Taxonomy" id="2051959"/>
    <lineage>
        <taxon>Bacteria</taxon>
        <taxon>Pseudomonadati</taxon>
        <taxon>Acidobacteriota</taxon>
        <taxon>Terriglobia</taxon>
        <taxon>Terriglobales</taxon>
        <taxon>Acidobacteriaceae</taxon>
        <taxon>Tunturiibacter</taxon>
    </lineage>
</organism>
<evidence type="ECO:0000259" key="2">
    <source>
        <dbReference type="Pfam" id="PF08975"/>
    </source>
</evidence>
<evidence type="ECO:0000256" key="1">
    <source>
        <dbReference type="SAM" id="MobiDB-lite"/>
    </source>
</evidence>
<gene>
    <name evidence="3" type="ORF">HDF10_003875</name>
</gene>
<feature type="region of interest" description="Disordered" evidence="1">
    <location>
        <begin position="50"/>
        <end position="76"/>
    </location>
</feature>